<dbReference type="eggNOG" id="KOG3045">
    <property type="taxonomic scope" value="Eukaryota"/>
</dbReference>
<keyword evidence="7 8" id="KW-0539">Nucleus</keyword>
<dbReference type="EC" id="2.1.1.-" evidence="8"/>
<dbReference type="GO" id="GO:0008168">
    <property type="term" value="F:methyltransferase activity"/>
    <property type="evidence" value="ECO:0007669"/>
    <property type="project" value="UniProtKB-KW"/>
</dbReference>
<dbReference type="Gene3D" id="3.40.50.150">
    <property type="entry name" value="Vaccinia Virus protein VP39"/>
    <property type="match status" value="1"/>
</dbReference>
<comment type="function">
    <text evidence="8">Probable methyltransferase required to silence rDNA.</text>
</comment>
<keyword evidence="3 8" id="KW-0698">rRNA processing</keyword>
<dbReference type="InterPro" id="IPR029063">
    <property type="entry name" value="SAM-dependent_MTases_sf"/>
</dbReference>
<dbReference type="InterPro" id="IPR007823">
    <property type="entry name" value="RRP8"/>
</dbReference>
<evidence type="ECO:0000256" key="7">
    <source>
        <dbReference type="ARBA" id="ARBA00023242"/>
    </source>
</evidence>
<accession>A0A0D2ZSB2</accession>
<sequence>MKEEATSRKPEETPKNQNNDQNPWRIFSFVETTKSFQLSRLAEVTKLLNHYKSKNREKLSGGNFRKLDEKLYTCPGKEALDYYFNGMEIQACLFDMYHTGYQQQMTNWPELPVNSIIVSKLFSSCRCGDARIANNKVFSFDLVSKDPSVIASCDMSNTPLESSSVDVAVFVFHQWEQTIQVTSKRHIEFFVQVVGFSKKQV</sequence>
<dbReference type="Proteomes" id="UP000032141">
    <property type="component" value="Unassembled WGS sequence"/>
</dbReference>
<dbReference type="GO" id="GO:0005730">
    <property type="term" value="C:nucleolus"/>
    <property type="evidence" value="ECO:0007669"/>
    <property type="project" value="UniProtKB-SubCell"/>
</dbReference>
<keyword evidence="5 8" id="KW-0808">Transferase</keyword>
<evidence type="ECO:0000313" key="11">
    <source>
        <dbReference type="Proteomes" id="UP000032141"/>
    </source>
</evidence>
<evidence type="ECO:0000256" key="9">
    <source>
        <dbReference type="SAM" id="MobiDB-lite"/>
    </source>
</evidence>
<dbReference type="STRING" id="109376.A0A0D2ZSB2"/>
<evidence type="ECO:0000256" key="3">
    <source>
        <dbReference type="ARBA" id="ARBA00022552"/>
    </source>
</evidence>
<dbReference type="HOGENOM" id="CLU_1362128_0_0_1"/>
<evidence type="ECO:0000256" key="4">
    <source>
        <dbReference type="ARBA" id="ARBA00022603"/>
    </source>
</evidence>
<feature type="region of interest" description="Disordered" evidence="9">
    <location>
        <begin position="1"/>
        <end position="22"/>
    </location>
</feature>
<reference evidence="10" key="2">
    <citation type="submission" date="2015-06" db="UniProtKB">
        <authorList>
            <consortium name="EnsemblPlants"/>
        </authorList>
    </citation>
    <scope>IDENTIFICATION</scope>
</reference>
<name>A0A0D2ZSB2_BRAOL</name>
<organism evidence="10 11">
    <name type="scientific">Brassica oleracea var. oleracea</name>
    <dbReference type="NCBI Taxonomy" id="109376"/>
    <lineage>
        <taxon>Eukaryota</taxon>
        <taxon>Viridiplantae</taxon>
        <taxon>Streptophyta</taxon>
        <taxon>Embryophyta</taxon>
        <taxon>Tracheophyta</taxon>
        <taxon>Spermatophyta</taxon>
        <taxon>Magnoliopsida</taxon>
        <taxon>eudicotyledons</taxon>
        <taxon>Gunneridae</taxon>
        <taxon>Pentapetalae</taxon>
        <taxon>rosids</taxon>
        <taxon>malvids</taxon>
        <taxon>Brassicales</taxon>
        <taxon>Brassicaceae</taxon>
        <taxon>Brassiceae</taxon>
        <taxon>Brassica</taxon>
    </lineage>
</organism>
<keyword evidence="4 8" id="KW-0489">Methyltransferase</keyword>
<keyword evidence="11" id="KW-1185">Reference proteome</keyword>
<dbReference type="PANTHER" id="PTHR12787">
    <property type="entry name" value="RIBOSOMAL RNA-PROCESSING PROTEIN 8"/>
    <property type="match status" value="1"/>
</dbReference>
<proteinExistence type="inferred from homology"/>
<dbReference type="InterPro" id="IPR042036">
    <property type="entry name" value="RRP8_N"/>
</dbReference>
<evidence type="ECO:0000256" key="2">
    <source>
        <dbReference type="ARBA" id="ARBA00006301"/>
    </source>
</evidence>
<evidence type="ECO:0000313" key="10">
    <source>
        <dbReference type="EnsemblPlants" id="Bo00927s060.1"/>
    </source>
</evidence>
<dbReference type="PANTHER" id="PTHR12787:SF0">
    <property type="entry name" value="RIBOSOMAL RNA-PROCESSING PROTEIN 8"/>
    <property type="match status" value="1"/>
</dbReference>
<comment type="subcellular location">
    <subcellularLocation>
        <location evidence="1 8">Nucleus</location>
        <location evidence="1 8">Nucleolus</location>
    </subcellularLocation>
</comment>
<dbReference type="Pfam" id="PF05148">
    <property type="entry name" value="Methyltransf_8"/>
    <property type="match status" value="1"/>
</dbReference>
<evidence type="ECO:0000256" key="1">
    <source>
        <dbReference type="ARBA" id="ARBA00004604"/>
    </source>
</evidence>
<dbReference type="AlphaFoldDB" id="A0A0D2ZSB2"/>
<protein>
    <recommendedName>
        <fullName evidence="8">Ribosomal RNA-processing protein 8</fullName>
        <ecNumber evidence="8">2.1.1.-</ecNumber>
    </recommendedName>
</protein>
<feature type="compositionally biased region" description="Basic and acidic residues" evidence="9">
    <location>
        <begin position="1"/>
        <end position="14"/>
    </location>
</feature>
<evidence type="ECO:0000256" key="8">
    <source>
        <dbReference type="RuleBase" id="RU365074"/>
    </source>
</evidence>
<dbReference type="GO" id="GO:0006364">
    <property type="term" value="P:rRNA processing"/>
    <property type="evidence" value="ECO:0007669"/>
    <property type="project" value="UniProtKB-UniRule"/>
</dbReference>
<reference evidence="10" key="1">
    <citation type="journal article" date="2014" name="Genome Biol.">
        <title>Transcriptome and methylome profiling reveals relics of genome dominance in the mesopolyploid Brassica oleracea.</title>
        <authorList>
            <person name="Parkin I.A."/>
            <person name="Koh C."/>
            <person name="Tang H."/>
            <person name="Robinson S.J."/>
            <person name="Kagale S."/>
            <person name="Clarke W.E."/>
            <person name="Town C.D."/>
            <person name="Nixon J."/>
            <person name="Krishnakumar V."/>
            <person name="Bidwell S.L."/>
            <person name="Denoeud F."/>
            <person name="Belcram H."/>
            <person name="Links M.G."/>
            <person name="Just J."/>
            <person name="Clarke C."/>
            <person name="Bender T."/>
            <person name="Huebert T."/>
            <person name="Mason A.S."/>
            <person name="Pires J.C."/>
            <person name="Barker G."/>
            <person name="Moore J."/>
            <person name="Walley P.G."/>
            <person name="Manoli S."/>
            <person name="Batley J."/>
            <person name="Edwards D."/>
            <person name="Nelson M.N."/>
            <person name="Wang X."/>
            <person name="Paterson A.H."/>
            <person name="King G."/>
            <person name="Bancroft I."/>
            <person name="Chalhoub B."/>
            <person name="Sharpe A.G."/>
        </authorList>
    </citation>
    <scope>NUCLEOTIDE SEQUENCE [LARGE SCALE GENOMIC DNA]</scope>
    <source>
        <strain evidence="10">cv. TO1000</strain>
    </source>
</reference>
<keyword evidence="6 8" id="KW-0949">S-adenosyl-L-methionine</keyword>
<dbReference type="GO" id="GO:0032259">
    <property type="term" value="P:methylation"/>
    <property type="evidence" value="ECO:0007669"/>
    <property type="project" value="UniProtKB-KW"/>
</dbReference>
<evidence type="ECO:0000256" key="5">
    <source>
        <dbReference type="ARBA" id="ARBA00022679"/>
    </source>
</evidence>
<evidence type="ECO:0000256" key="6">
    <source>
        <dbReference type="ARBA" id="ARBA00022691"/>
    </source>
</evidence>
<comment type="similarity">
    <text evidence="2 8">Belongs to the methyltransferase superfamily. RRP8 family.</text>
</comment>
<dbReference type="EnsemblPlants" id="Bo00927s060.1">
    <property type="protein sequence ID" value="Bo00927s060.1"/>
    <property type="gene ID" value="Bo00927s060"/>
</dbReference>
<dbReference type="Gene3D" id="1.10.10.2150">
    <property type="entry name" value="Ribosomal RNA-processing protein 8, N-terminal domain"/>
    <property type="match status" value="1"/>
</dbReference>
<dbReference type="Gramene" id="Bo00927s060.1">
    <property type="protein sequence ID" value="Bo00927s060.1"/>
    <property type="gene ID" value="Bo00927s060"/>
</dbReference>